<dbReference type="GO" id="GO:0004672">
    <property type="term" value="F:protein kinase activity"/>
    <property type="evidence" value="ECO:0007669"/>
    <property type="project" value="InterPro"/>
</dbReference>
<organism evidence="4 5">
    <name type="scientific">Tulasnella calospora MUT 4182</name>
    <dbReference type="NCBI Taxonomy" id="1051891"/>
    <lineage>
        <taxon>Eukaryota</taxon>
        <taxon>Fungi</taxon>
        <taxon>Dikarya</taxon>
        <taxon>Basidiomycota</taxon>
        <taxon>Agaricomycotina</taxon>
        <taxon>Agaricomycetes</taxon>
        <taxon>Cantharellales</taxon>
        <taxon>Tulasnellaceae</taxon>
        <taxon>Tulasnella</taxon>
    </lineage>
</organism>
<dbReference type="PANTHER" id="PTHR44329:SF298">
    <property type="entry name" value="MIXED LINEAGE KINASE DOMAIN-LIKE PROTEIN"/>
    <property type="match status" value="1"/>
</dbReference>
<dbReference type="STRING" id="1051891.A0A0C3L308"/>
<dbReference type="PROSITE" id="PS50011">
    <property type="entry name" value="PROTEIN_KINASE_DOM"/>
    <property type="match status" value="1"/>
</dbReference>
<dbReference type="Proteomes" id="UP000054248">
    <property type="component" value="Unassembled WGS sequence"/>
</dbReference>
<feature type="domain" description="Protein kinase" evidence="3">
    <location>
        <begin position="1"/>
        <end position="298"/>
    </location>
</feature>
<proteinExistence type="predicted"/>
<keyword evidence="5" id="KW-1185">Reference proteome</keyword>
<evidence type="ECO:0000313" key="4">
    <source>
        <dbReference type="EMBL" id="KIO16127.1"/>
    </source>
</evidence>
<dbReference type="SUPFAM" id="SSF56112">
    <property type="entry name" value="Protein kinase-like (PK-like)"/>
    <property type="match status" value="1"/>
</dbReference>
<evidence type="ECO:0000256" key="2">
    <source>
        <dbReference type="ARBA" id="ARBA00022840"/>
    </source>
</evidence>
<dbReference type="InterPro" id="IPR051681">
    <property type="entry name" value="Ser/Thr_Kinases-Pseudokinases"/>
</dbReference>
<gene>
    <name evidence="4" type="ORF">M407DRAFT_34238</name>
</gene>
<sequence>MYPDFCVEITHLKPSPDDLNNDYRPVLYRPDSTQVIPAYIRYLPDLAPQSSSELSRQISQRNIALVQRHIDAVGELDPKRILKCYGYRFGNKPFMIVALDGKESLSLLVGRGELNPVERLKLLCEAGKAIQYLHSRSPPVAHGAVHPRSIFVTRPDSAVLCDFALGKVWRLFESDAGVYGGGMACVQHTWLSPGARLGYTAPEYILEDTGEMLPPADIYAFASVILAVLSSRHPFTGVTMWSPKGIAAITQGVPPDPEDHPNLPEDNSLWPLLRRMWSYSPADRPTIDEVMKELDQELSATCPSLLDGREIAENEFGHPLGNERQD</sequence>
<dbReference type="Gene3D" id="1.10.510.10">
    <property type="entry name" value="Transferase(Phosphotransferase) domain 1"/>
    <property type="match status" value="1"/>
</dbReference>
<evidence type="ECO:0000259" key="3">
    <source>
        <dbReference type="PROSITE" id="PS50011"/>
    </source>
</evidence>
<name>A0A0C3L308_9AGAM</name>
<protein>
    <recommendedName>
        <fullName evidence="3">Protein kinase domain-containing protein</fullName>
    </recommendedName>
</protein>
<dbReference type="GO" id="GO:0005524">
    <property type="term" value="F:ATP binding"/>
    <property type="evidence" value="ECO:0007669"/>
    <property type="project" value="UniProtKB-KW"/>
</dbReference>
<evidence type="ECO:0000313" key="5">
    <source>
        <dbReference type="Proteomes" id="UP000054248"/>
    </source>
</evidence>
<dbReference type="PANTHER" id="PTHR44329">
    <property type="entry name" value="SERINE/THREONINE-PROTEIN KINASE TNNI3K-RELATED"/>
    <property type="match status" value="1"/>
</dbReference>
<reference evidence="4 5" key="1">
    <citation type="submission" date="2014-04" db="EMBL/GenBank/DDBJ databases">
        <authorList>
            <consortium name="DOE Joint Genome Institute"/>
            <person name="Kuo A."/>
            <person name="Girlanda M."/>
            <person name="Perotto S."/>
            <person name="Kohler A."/>
            <person name="Nagy L.G."/>
            <person name="Floudas D."/>
            <person name="Copeland A."/>
            <person name="Barry K.W."/>
            <person name="Cichocki N."/>
            <person name="Veneault-Fourrey C."/>
            <person name="LaButti K."/>
            <person name="Lindquist E.A."/>
            <person name="Lipzen A."/>
            <person name="Lundell T."/>
            <person name="Morin E."/>
            <person name="Murat C."/>
            <person name="Sun H."/>
            <person name="Tunlid A."/>
            <person name="Henrissat B."/>
            <person name="Grigoriev I.V."/>
            <person name="Hibbett D.S."/>
            <person name="Martin F."/>
            <person name="Nordberg H.P."/>
            <person name="Cantor M.N."/>
            <person name="Hua S.X."/>
        </authorList>
    </citation>
    <scope>NUCLEOTIDE SEQUENCE [LARGE SCALE GENOMIC DNA]</scope>
    <source>
        <strain evidence="4 5">MUT 4182</strain>
    </source>
</reference>
<dbReference type="HOGENOM" id="CLU_842488_0_0_1"/>
<reference evidence="5" key="2">
    <citation type="submission" date="2015-01" db="EMBL/GenBank/DDBJ databases">
        <title>Evolutionary Origins and Diversification of the Mycorrhizal Mutualists.</title>
        <authorList>
            <consortium name="DOE Joint Genome Institute"/>
            <consortium name="Mycorrhizal Genomics Consortium"/>
            <person name="Kohler A."/>
            <person name="Kuo A."/>
            <person name="Nagy L.G."/>
            <person name="Floudas D."/>
            <person name="Copeland A."/>
            <person name="Barry K.W."/>
            <person name="Cichocki N."/>
            <person name="Veneault-Fourrey C."/>
            <person name="LaButti K."/>
            <person name="Lindquist E.A."/>
            <person name="Lipzen A."/>
            <person name="Lundell T."/>
            <person name="Morin E."/>
            <person name="Murat C."/>
            <person name="Riley R."/>
            <person name="Ohm R."/>
            <person name="Sun H."/>
            <person name="Tunlid A."/>
            <person name="Henrissat B."/>
            <person name="Grigoriev I.V."/>
            <person name="Hibbett D.S."/>
            <person name="Martin F."/>
        </authorList>
    </citation>
    <scope>NUCLEOTIDE SEQUENCE [LARGE SCALE GENOMIC DNA]</scope>
    <source>
        <strain evidence="5">MUT 4182</strain>
    </source>
</reference>
<keyword evidence="1" id="KW-0547">Nucleotide-binding</keyword>
<dbReference type="GO" id="GO:0097527">
    <property type="term" value="P:necroptotic signaling pathway"/>
    <property type="evidence" value="ECO:0007669"/>
    <property type="project" value="TreeGrafter"/>
</dbReference>
<dbReference type="InterPro" id="IPR000719">
    <property type="entry name" value="Prot_kinase_dom"/>
</dbReference>
<dbReference type="OrthoDB" id="5966500at2759"/>
<dbReference type="SMART" id="SM00220">
    <property type="entry name" value="S_TKc"/>
    <property type="match status" value="1"/>
</dbReference>
<dbReference type="AlphaFoldDB" id="A0A0C3L308"/>
<dbReference type="InterPro" id="IPR011009">
    <property type="entry name" value="Kinase-like_dom_sf"/>
</dbReference>
<dbReference type="Pfam" id="PF00069">
    <property type="entry name" value="Pkinase"/>
    <property type="match status" value="1"/>
</dbReference>
<evidence type="ECO:0000256" key="1">
    <source>
        <dbReference type="ARBA" id="ARBA00022741"/>
    </source>
</evidence>
<keyword evidence="2" id="KW-0067">ATP-binding</keyword>
<dbReference type="EMBL" id="KN823666">
    <property type="protein sequence ID" value="KIO16127.1"/>
    <property type="molecule type" value="Genomic_DNA"/>
</dbReference>
<accession>A0A0C3L308</accession>